<protein>
    <recommendedName>
        <fullName evidence="3">Endonuclease/exonuclease/phosphatase domain-containing protein</fullName>
    </recommendedName>
</protein>
<evidence type="ECO:0000313" key="2">
    <source>
        <dbReference type="Proteomes" id="UP000299102"/>
    </source>
</evidence>
<reference evidence="1 2" key="1">
    <citation type="journal article" date="2019" name="Commun. Biol.">
        <title>The bagworm genome reveals a unique fibroin gene that provides high tensile strength.</title>
        <authorList>
            <person name="Kono N."/>
            <person name="Nakamura H."/>
            <person name="Ohtoshi R."/>
            <person name="Tomita M."/>
            <person name="Numata K."/>
            <person name="Arakawa K."/>
        </authorList>
    </citation>
    <scope>NUCLEOTIDE SEQUENCE [LARGE SCALE GENOMIC DNA]</scope>
</reference>
<keyword evidence="2" id="KW-1185">Reference proteome</keyword>
<evidence type="ECO:0000313" key="1">
    <source>
        <dbReference type="EMBL" id="GBP88904.1"/>
    </source>
</evidence>
<name>A0A4C1ZPA2_EUMVA</name>
<proteinExistence type="predicted"/>
<organism evidence="1 2">
    <name type="scientific">Eumeta variegata</name>
    <name type="common">Bagworm moth</name>
    <name type="synonym">Eumeta japonica</name>
    <dbReference type="NCBI Taxonomy" id="151549"/>
    <lineage>
        <taxon>Eukaryota</taxon>
        <taxon>Metazoa</taxon>
        <taxon>Ecdysozoa</taxon>
        <taxon>Arthropoda</taxon>
        <taxon>Hexapoda</taxon>
        <taxon>Insecta</taxon>
        <taxon>Pterygota</taxon>
        <taxon>Neoptera</taxon>
        <taxon>Endopterygota</taxon>
        <taxon>Lepidoptera</taxon>
        <taxon>Glossata</taxon>
        <taxon>Ditrysia</taxon>
        <taxon>Tineoidea</taxon>
        <taxon>Psychidae</taxon>
        <taxon>Oiketicinae</taxon>
        <taxon>Eumeta</taxon>
    </lineage>
</organism>
<dbReference type="OrthoDB" id="412981at2759"/>
<accession>A0A4C1ZPA2</accession>
<dbReference type="EMBL" id="BGZK01001964">
    <property type="protein sequence ID" value="GBP88904.1"/>
    <property type="molecule type" value="Genomic_DNA"/>
</dbReference>
<evidence type="ECO:0008006" key="3">
    <source>
        <dbReference type="Google" id="ProtNLM"/>
    </source>
</evidence>
<dbReference type="AlphaFoldDB" id="A0A4C1ZPA2"/>
<sequence length="110" mass="12221">MTAPRLSWRVTSTPCTLPEARVISPAGRQLLQDSEQYGYEVIGTDTPSHIPTDPRFRADVLDVVLCHQLLPDLCGCYDMDTQHLPILITLGTTAHMTPPALNSSHRLERV</sequence>
<dbReference type="Proteomes" id="UP000299102">
    <property type="component" value="Unassembled WGS sequence"/>
</dbReference>
<comment type="caution">
    <text evidence="1">The sequence shown here is derived from an EMBL/GenBank/DDBJ whole genome shotgun (WGS) entry which is preliminary data.</text>
</comment>
<gene>
    <name evidence="1" type="ORF">EVAR_102917_1</name>
</gene>